<dbReference type="KEGG" id="mmas:MYMAC_004206"/>
<dbReference type="EMBL" id="CP022203">
    <property type="protein sequence ID" value="ATB48579.1"/>
    <property type="molecule type" value="Genomic_DNA"/>
</dbReference>
<gene>
    <name evidence="1" type="ORF">MYMAC_004206</name>
</gene>
<dbReference type="Proteomes" id="UP000217343">
    <property type="component" value="Chromosome"/>
</dbReference>
<reference evidence="1 2" key="1">
    <citation type="submission" date="2017-06" db="EMBL/GenBank/DDBJ databases">
        <title>Sequencing and comparative analysis of myxobacterial genomes.</title>
        <authorList>
            <person name="Rupp O."/>
            <person name="Goesmann A."/>
            <person name="Sogaard-Andersen L."/>
        </authorList>
    </citation>
    <scope>NUCLEOTIDE SEQUENCE [LARGE SCALE GENOMIC DNA]</scope>
    <source>
        <strain evidence="1 2">DSM 14697</strain>
    </source>
</reference>
<keyword evidence="2" id="KW-1185">Reference proteome</keyword>
<sequence>MTKTKSKAPRSSKQAQQKLVKLMNVMEKATVPAATKAVAGTCIRIYCFPY</sequence>
<accession>A0A250JXI5</accession>
<protein>
    <submittedName>
        <fullName evidence="1">Uncharacterized protein</fullName>
    </submittedName>
</protein>
<dbReference type="RefSeq" id="WP_170114753.1">
    <property type="nucleotide sequence ID" value="NZ_CP022203.1"/>
</dbReference>
<dbReference type="AlphaFoldDB" id="A0A250JXI5"/>
<evidence type="ECO:0000313" key="2">
    <source>
        <dbReference type="Proteomes" id="UP000217343"/>
    </source>
</evidence>
<organism evidence="1 2">
    <name type="scientific">Corallococcus macrosporus DSM 14697</name>
    <dbReference type="NCBI Taxonomy" id="1189310"/>
    <lineage>
        <taxon>Bacteria</taxon>
        <taxon>Pseudomonadati</taxon>
        <taxon>Myxococcota</taxon>
        <taxon>Myxococcia</taxon>
        <taxon>Myxococcales</taxon>
        <taxon>Cystobacterineae</taxon>
        <taxon>Myxococcaceae</taxon>
        <taxon>Corallococcus</taxon>
    </lineage>
</organism>
<evidence type="ECO:0000313" key="1">
    <source>
        <dbReference type="EMBL" id="ATB48579.1"/>
    </source>
</evidence>
<proteinExistence type="predicted"/>
<name>A0A250JXI5_9BACT</name>